<dbReference type="Proteomes" id="UP000290942">
    <property type="component" value="Chromosome"/>
</dbReference>
<gene>
    <name evidence="2" type="ORF">NCTC10122_00636</name>
</gene>
<dbReference type="EMBL" id="LR214970">
    <property type="protein sequence ID" value="VEU61048.1"/>
    <property type="molecule type" value="Genomic_DNA"/>
</dbReference>
<dbReference type="RefSeq" id="WP_129687866.1">
    <property type="nucleotide sequence ID" value="NZ_LR214970.1"/>
</dbReference>
<organism evidence="2 3">
    <name type="scientific">Mycoplasmopsis bovigenitalium</name>
    <dbReference type="NCBI Taxonomy" id="2112"/>
    <lineage>
        <taxon>Bacteria</taxon>
        <taxon>Bacillati</taxon>
        <taxon>Mycoplasmatota</taxon>
        <taxon>Mycoplasmoidales</taxon>
        <taxon>Metamycoplasmataceae</taxon>
        <taxon>Mycoplasmopsis</taxon>
    </lineage>
</organism>
<name>A0A449A9X2_9BACT</name>
<evidence type="ECO:0000256" key="1">
    <source>
        <dbReference type="SAM" id="Coils"/>
    </source>
</evidence>
<sequence>MNKNGIYIEINSIATTPLIFKNANLYFNIEESDSWKLIKSKSLASYEKTVLKIENLNTAKTYYILLKNSNMSFDGKKATFNTFSKIKLFIKADKSTTKNKYKSELKQINQEISHLNALQNIGLKLSEVALLNNLKNEEYELKMKSNLSLIEYEGEFNE</sequence>
<protein>
    <submittedName>
        <fullName evidence="2">Uncharacterized protein</fullName>
    </submittedName>
</protein>
<dbReference type="NCBIfam" id="NF045935">
    <property type="entry name" value="MSC_0621_epsi"/>
    <property type="match status" value="1"/>
</dbReference>
<keyword evidence="1" id="KW-0175">Coiled coil</keyword>
<evidence type="ECO:0000313" key="3">
    <source>
        <dbReference type="Proteomes" id="UP000290942"/>
    </source>
</evidence>
<proteinExistence type="predicted"/>
<feature type="coiled-coil region" evidence="1">
    <location>
        <begin position="91"/>
        <end position="118"/>
    </location>
</feature>
<reference evidence="2 3" key="1">
    <citation type="submission" date="2019-01" db="EMBL/GenBank/DDBJ databases">
        <authorList>
            <consortium name="Pathogen Informatics"/>
        </authorList>
    </citation>
    <scope>NUCLEOTIDE SEQUENCE [LARGE SCALE GENOMIC DNA]</scope>
    <source>
        <strain evidence="2 3">NCTC10122</strain>
    </source>
</reference>
<evidence type="ECO:0000313" key="2">
    <source>
        <dbReference type="EMBL" id="VEU61048.1"/>
    </source>
</evidence>
<accession>A0A449A9X2</accession>
<dbReference type="AlphaFoldDB" id="A0A449A9X2"/>